<organism evidence="1 2">
    <name type="scientific">Thermaurantimonas aggregans</name>
    <dbReference type="NCBI Taxonomy" id="2173829"/>
    <lineage>
        <taxon>Bacteria</taxon>
        <taxon>Pseudomonadati</taxon>
        <taxon>Bacteroidota</taxon>
        <taxon>Flavobacteriia</taxon>
        <taxon>Flavobacteriales</taxon>
        <taxon>Schleiferiaceae</taxon>
        <taxon>Thermaurantimonas</taxon>
    </lineage>
</organism>
<reference evidence="1 2" key="1">
    <citation type="submission" date="2018-11" db="EMBL/GenBank/DDBJ databases">
        <title>Schleiferia aggregans sp. nov., a moderately thermophilic heterotrophic bacterium isolated from microbial mats at a terrestrial hot spring.</title>
        <authorList>
            <person name="Iino T."/>
            <person name="Ohkuma M."/>
            <person name="Haruta S."/>
        </authorList>
    </citation>
    <scope>NUCLEOTIDE SEQUENCE [LARGE SCALE GENOMIC DNA]</scope>
    <source>
        <strain evidence="1 2">LA</strain>
    </source>
</reference>
<dbReference type="Proteomes" id="UP000286715">
    <property type="component" value="Unassembled WGS sequence"/>
</dbReference>
<dbReference type="AlphaFoldDB" id="A0A401XNC0"/>
<sequence>MRKIPTILVVLFVLWNIKLSNAQIFSYSYNPPSQYNFKSIFFINDHEFIVRNNEKVSKFNLNSPNPFIEKYAFDGTLLNKLLHLDEKYIITTTAIYQHNYFKDLKKVADLTIILRTKKDKDPFEHQKFLFHKSKNVFIVSDSKDRIIYIVNPDDGTTEIIKLPIEKGDEVFPLTHEYVYVKKKYNKKKGGRSYIILNYRTNEAINTVNFTPLLTVSDTLAFVSKERYYFINIKTGELLDWVSTFTNPNIPCCDHHLSQNGQYIISRGGTLTYSVYDIKKKKILTSSEFNSRTEYLNVYDSRMRNIIYDDMYYPFDDIEVSPDGKKYIYSEQNGWVLVASTDDYSKIFQYGKYYPNSNLKRKQQASGSQNQGRSSASVPSGVRELNLNFQSEYQYQWFNNTGTYKEMQVKIVVTPTTIQEYIWGKGAYVEWGGPCTIVHSKNETIANKTGLLYVCSSGKKYFFYSDKGINAVRVETSQNNVFDYLHDLPK</sequence>
<dbReference type="InterPro" id="IPR011044">
    <property type="entry name" value="Quino_amine_DH_bsu"/>
</dbReference>
<dbReference type="RefSeq" id="WP_124398570.1">
    <property type="nucleotide sequence ID" value="NZ_BHZE01000025.1"/>
</dbReference>
<evidence type="ECO:0000313" key="1">
    <source>
        <dbReference type="EMBL" id="GCD78514.1"/>
    </source>
</evidence>
<evidence type="ECO:0000313" key="2">
    <source>
        <dbReference type="Proteomes" id="UP000286715"/>
    </source>
</evidence>
<keyword evidence="2" id="KW-1185">Reference proteome</keyword>
<dbReference type="Gene3D" id="2.130.10.10">
    <property type="entry name" value="YVTN repeat-like/Quinoprotein amine dehydrogenase"/>
    <property type="match status" value="1"/>
</dbReference>
<gene>
    <name evidence="1" type="ORF">JCM31826_19960</name>
</gene>
<accession>A0A401XNC0</accession>
<comment type="caution">
    <text evidence="1">The sequence shown here is derived from an EMBL/GenBank/DDBJ whole genome shotgun (WGS) entry which is preliminary data.</text>
</comment>
<dbReference type="EMBL" id="BHZE01000025">
    <property type="protein sequence ID" value="GCD78514.1"/>
    <property type="molecule type" value="Genomic_DNA"/>
</dbReference>
<name>A0A401XNC0_9FLAO</name>
<protein>
    <submittedName>
        <fullName evidence="1">Uncharacterized protein</fullName>
    </submittedName>
</protein>
<dbReference type="SUPFAM" id="SSF50969">
    <property type="entry name" value="YVTN repeat-like/Quinoprotein amine dehydrogenase"/>
    <property type="match status" value="1"/>
</dbReference>
<proteinExistence type="predicted"/>
<dbReference type="InterPro" id="IPR015943">
    <property type="entry name" value="WD40/YVTN_repeat-like_dom_sf"/>
</dbReference>